<dbReference type="EnsemblMetazoa" id="SMAR007339-RA">
    <property type="protein sequence ID" value="SMAR007339-PA"/>
    <property type="gene ID" value="SMAR007339"/>
</dbReference>
<reference evidence="1" key="2">
    <citation type="submission" date="2015-02" db="UniProtKB">
        <authorList>
            <consortium name="EnsemblMetazoa"/>
        </authorList>
    </citation>
    <scope>IDENTIFICATION</scope>
</reference>
<sequence length="315" mass="34415">MSGELDANGMVQSRVLRSPSHESVTTDLSLLSLSSCGSDMSRASTLRNVLRVHSQDEETRGSSPFSLRSSRNSLLQVPGADLFGGRRFLPEVLFEEESEVIRSCGALSTALGLRKSFSSSDIVQTSNEADCDIRVRTATSESAVANGGTKCNDMSILRLEYASRSCSTWVAVGDMSSTSQLPSPNGPPPGGVTPTITAVDLVRSVNKKVRQSYIQRRLLATYQALERLAQSELSLDKISELGSVGKVSKAQLSSELLRMLRRDGGDISIPVNTNLMLTVRDVEREKGKPLTKYERNMMIFNWLHSLEDSTFDMLA</sequence>
<dbReference type="Proteomes" id="UP000014500">
    <property type="component" value="Unassembled WGS sequence"/>
</dbReference>
<accession>T1J1C1</accession>
<dbReference type="EMBL" id="JH431783">
    <property type="status" value="NOT_ANNOTATED_CDS"/>
    <property type="molecule type" value="Genomic_DNA"/>
</dbReference>
<dbReference type="eggNOG" id="ENOG502RS0R">
    <property type="taxonomic scope" value="Eukaryota"/>
</dbReference>
<protein>
    <submittedName>
        <fullName evidence="1">Uncharacterized protein</fullName>
    </submittedName>
</protein>
<dbReference type="HOGENOM" id="CLU_066737_0_0_1"/>
<reference evidence="2" key="1">
    <citation type="submission" date="2011-05" db="EMBL/GenBank/DDBJ databases">
        <authorList>
            <person name="Richards S.R."/>
            <person name="Qu J."/>
            <person name="Jiang H."/>
            <person name="Jhangiani S.N."/>
            <person name="Agravi P."/>
            <person name="Goodspeed R."/>
            <person name="Gross S."/>
            <person name="Mandapat C."/>
            <person name="Jackson L."/>
            <person name="Mathew T."/>
            <person name="Pu L."/>
            <person name="Thornton R."/>
            <person name="Saada N."/>
            <person name="Wilczek-Boney K.B."/>
            <person name="Lee S."/>
            <person name="Kovar C."/>
            <person name="Wu Y."/>
            <person name="Scherer S.E."/>
            <person name="Worley K.C."/>
            <person name="Muzny D.M."/>
            <person name="Gibbs R."/>
        </authorList>
    </citation>
    <scope>NUCLEOTIDE SEQUENCE</scope>
    <source>
        <strain evidence="2">Brora</strain>
    </source>
</reference>
<dbReference type="PhylomeDB" id="T1J1C1"/>
<dbReference type="AlphaFoldDB" id="T1J1C1"/>
<dbReference type="OMA" id="FHDIENE"/>
<proteinExistence type="predicted"/>
<name>T1J1C1_STRMM</name>
<evidence type="ECO:0000313" key="2">
    <source>
        <dbReference type="Proteomes" id="UP000014500"/>
    </source>
</evidence>
<keyword evidence="2" id="KW-1185">Reference proteome</keyword>
<organism evidence="1 2">
    <name type="scientific">Strigamia maritima</name>
    <name type="common">European centipede</name>
    <name type="synonym">Geophilus maritimus</name>
    <dbReference type="NCBI Taxonomy" id="126957"/>
    <lineage>
        <taxon>Eukaryota</taxon>
        <taxon>Metazoa</taxon>
        <taxon>Ecdysozoa</taxon>
        <taxon>Arthropoda</taxon>
        <taxon>Myriapoda</taxon>
        <taxon>Chilopoda</taxon>
        <taxon>Pleurostigmophora</taxon>
        <taxon>Geophilomorpha</taxon>
        <taxon>Linotaeniidae</taxon>
        <taxon>Strigamia</taxon>
    </lineage>
</organism>
<evidence type="ECO:0000313" key="1">
    <source>
        <dbReference type="EnsemblMetazoa" id="SMAR007339-PA"/>
    </source>
</evidence>